<dbReference type="PANTHER" id="PTHR45913">
    <property type="entry name" value="EPM2A-INTERACTING PROTEIN 1"/>
    <property type="match status" value="1"/>
</dbReference>
<evidence type="ECO:0008006" key="3">
    <source>
        <dbReference type="Google" id="ProtNLM"/>
    </source>
</evidence>
<evidence type="ECO:0000313" key="1">
    <source>
        <dbReference type="EMBL" id="KAF6426423.1"/>
    </source>
</evidence>
<dbReference type="EMBL" id="JACASF010000016">
    <property type="protein sequence ID" value="KAF6426423.1"/>
    <property type="molecule type" value="Genomic_DNA"/>
</dbReference>
<gene>
    <name evidence="1" type="ORF">HJG59_009131</name>
</gene>
<sequence>MKRKEKPVRELNDSKWLCDLVFIVDITKYLSELNVKLQGPNQLLSFLLSNMKSFEAKVRPWKVQLERNNMVHFPTLEGQKPFLTLKYAGECAKLIEAFNERLKDVKSKQMKLNIFATLFNVEPANEPDNLQHEIIQLPSNDELKSRCSNLPPLEFYKHYLSNDEFPTLRRHALKYASVFGTTYCCEQFFSKRTISKT</sequence>
<comment type="caution">
    <text evidence="1">The sequence shown here is derived from an EMBL/GenBank/DDBJ whole genome shotgun (WGS) entry which is preliminary data.</text>
</comment>
<keyword evidence="2" id="KW-1185">Reference proteome</keyword>
<protein>
    <recommendedName>
        <fullName evidence="3">HAT C-terminal dimerisation domain-containing protein</fullName>
    </recommendedName>
</protein>
<dbReference type="InParanoid" id="A0A7J8DTG5"/>
<dbReference type="Proteomes" id="UP000550707">
    <property type="component" value="Unassembled WGS sequence"/>
</dbReference>
<proteinExistence type="predicted"/>
<name>A0A7J8DTG5_MOLMO</name>
<evidence type="ECO:0000313" key="2">
    <source>
        <dbReference type="Proteomes" id="UP000550707"/>
    </source>
</evidence>
<organism evidence="1 2">
    <name type="scientific">Molossus molossus</name>
    <name type="common">Pallas' mastiff bat</name>
    <name type="synonym">Vespertilio molossus</name>
    <dbReference type="NCBI Taxonomy" id="27622"/>
    <lineage>
        <taxon>Eukaryota</taxon>
        <taxon>Metazoa</taxon>
        <taxon>Chordata</taxon>
        <taxon>Craniata</taxon>
        <taxon>Vertebrata</taxon>
        <taxon>Euteleostomi</taxon>
        <taxon>Mammalia</taxon>
        <taxon>Eutheria</taxon>
        <taxon>Laurasiatheria</taxon>
        <taxon>Chiroptera</taxon>
        <taxon>Yangochiroptera</taxon>
        <taxon>Molossidae</taxon>
        <taxon>Molossus</taxon>
    </lineage>
</organism>
<dbReference type="PANTHER" id="PTHR45913:SF5">
    <property type="entry name" value="GENERAL TRANSCRIPTION FACTOR II-I REPEAT DOMAIN-CONTAINING PROTEIN 2A-LIKE PROTEIN"/>
    <property type="match status" value="1"/>
</dbReference>
<dbReference type="AlphaFoldDB" id="A0A7J8DTG5"/>
<reference evidence="1 2" key="1">
    <citation type="journal article" date="2020" name="Nature">
        <title>Six reference-quality genomes reveal evolution of bat adaptations.</title>
        <authorList>
            <person name="Jebb D."/>
            <person name="Huang Z."/>
            <person name="Pippel M."/>
            <person name="Hughes G.M."/>
            <person name="Lavrichenko K."/>
            <person name="Devanna P."/>
            <person name="Winkler S."/>
            <person name="Jermiin L.S."/>
            <person name="Skirmuntt E.C."/>
            <person name="Katzourakis A."/>
            <person name="Burkitt-Gray L."/>
            <person name="Ray D.A."/>
            <person name="Sullivan K.A.M."/>
            <person name="Roscito J.G."/>
            <person name="Kirilenko B.M."/>
            <person name="Davalos L.M."/>
            <person name="Corthals A.P."/>
            <person name="Power M.L."/>
            <person name="Jones G."/>
            <person name="Ransome R.D."/>
            <person name="Dechmann D.K.N."/>
            <person name="Locatelli A.G."/>
            <person name="Puechmaille S.J."/>
            <person name="Fedrigo O."/>
            <person name="Jarvis E.D."/>
            <person name="Hiller M."/>
            <person name="Vernes S.C."/>
            <person name="Myers E.W."/>
            <person name="Teeling E.C."/>
        </authorList>
    </citation>
    <scope>NUCLEOTIDE SEQUENCE [LARGE SCALE GENOMIC DNA]</scope>
    <source>
        <strain evidence="1">MMolMol1</strain>
        <tissue evidence="1">Muscle</tissue>
    </source>
</reference>
<accession>A0A7J8DTG5</accession>